<dbReference type="SUPFAM" id="SSF46565">
    <property type="entry name" value="Chaperone J-domain"/>
    <property type="match status" value="1"/>
</dbReference>
<protein>
    <recommendedName>
        <fullName evidence="7">J domain-containing protein</fullName>
    </recommendedName>
</protein>
<dbReference type="CDD" id="cd06257">
    <property type="entry name" value="DnaJ"/>
    <property type="match status" value="1"/>
</dbReference>
<evidence type="ECO:0000313" key="6">
    <source>
        <dbReference type="Proteomes" id="UP000075349"/>
    </source>
</evidence>
<dbReference type="InterPro" id="IPR011990">
    <property type="entry name" value="TPR-like_helical_dom_sf"/>
</dbReference>
<dbReference type="Gene3D" id="1.25.40.10">
    <property type="entry name" value="Tetratricopeptide repeat domain"/>
    <property type="match status" value="1"/>
</dbReference>
<sequence length="331" mass="37203">MRYNLLILIGLLLSTSVFGQSVQQLTEQANQRDPNAQYQLSLELAKEEGEAAKADAFYWLQQSAQLGYEPAQIKLAQAYESGIATPIDLKLAANWYWQAAVQGNLDAQIKLGTLFEEQGSLFSQLDIAQFWFGVAAKHSAEAENAYNRILEIKFNAMRAKQVSAISQLDSAFATQAQSLDTGLETSAATTTPPSPIYTDWISISAILFLALSFSSVMFYFRRKKVSRETTQQLELQSELNKQRYSNKQLKRQLEKVFNEYKKVQAQAGKQKLSLACAMFGYSPSAIPDEKSIKIRFRQLSRLYHPDARGSEEEMKRLNGALKILLQNVANS</sequence>
<feature type="coiled-coil region" evidence="2">
    <location>
        <begin position="239"/>
        <end position="266"/>
    </location>
</feature>
<keyword evidence="3" id="KW-0472">Membrane</keyword>
<feature type="chain" id="PRO_5007582688" description="J domain-containing protein" evidence="4">
    <location>
        <begin position="20"/>
        <end position="331"/>
    </location>
</feature>
<feature type="signal peptide" evidence="4">
    <location>
        <begin position="1"/>
        <end position="19"/>
    </location>
</feature>
<evidence type="ECO:0000256" key="4">
    <source>
        <dbReference type="SAM" id="SignalP"/>
    </source>
</evidence>
<dbReference type="EMBL" id="LOMK01000001">
    <property type="protein sequence ID" value="KYN24764.1"/>
    <property type="molecule type" value="Genomic_DNA"/>
</dbReference>
<keyword evidence="2" id="KW-0175">Coiled coil</keyword>
<dbReference type="SMART" id="SM00671">
    <property type="entry name" value="SEL1"/>
    <property type="match status" value="2"/>
</dbReference>
<keyword evidence="3" id="KW-1133">Transmembrane helix</keyword>
<evidence type="ECO:0008006" key="7">
    <source>
        <dbReference type="Google" id="ProtNLM"/>
    </source>
</evidence>
<feature type="transmembrane region" description="Helical" evidence="3">
    <location>
        <begin position="200"/>
        <end position="220"/>
    </location>
</feature>
<evidence type="ECO:0000256" key="2">
    <source>
        <dbReference type="SAM" id="Coils"/>
    </source>
</evidence>
<evidence type="ECO:0000313" key="5">
    <source>
        <dbReference type="EMBL" id="KYN24764.1"/>
    </source>
</evidence>
<dbReference type="Proteomes" id="UP000075349">
    <property type="component" value="Unassembled WGS sequence"/>
</dbReference>
<organism evidence="5 6">
    <name type="scientific">Vibrio cidicii</name>
    <dbReference type="NCBI Taxonomy" id="1763883"/>
    <lineage>
        <taxon>Bacteria</taxon>
        <taxon>Pseudomonadati</taxon>
        <taxon>Pseudomonadota</taxon>
        <taxon>Gammaproteobacteria</taxon>
        <taxon>Vibrionales</taxon>
        <taxon>Vibrionaceae</taxon>
        <taxon>Vibrio</taxon>
    </lineage>
</organism>
<reference evidence="6" key="1">
    <citation type="submission" date="2015-12" db="EMBL/GenBank/DDBJ databases">
        <authorList>
            <person name="Tarr C.L."/>
            <person name="Gladney L.M."/>
        </authorList>
    </citation>
    <scope>NUCLEOTIDE SEQUENCE [LARGE SCALE GENOMIC DNA]</scope>
    <source>
        <strain evidence="6">2756-81</strain>
    </source>
</reference>
<dbReference type="PANTHER" id="PTHR43628">
    <property type="entry name" value="ACTIVATOR OF C KINASE PROTEIN 1-RELATED"/>
    <property type="match status" value="1"/>
</dbReference>
<dbReference type="InterPro" id="IPR006597">
    <property type="entry name" value="Sel1-like"/>
</dbReference>
<dbReference type="AlphaFoldDB" id="A0A151JG46"/>
<gene>
    <name evidence="5" type="ORF">AUQ44_02505</name>
</gene>
<keyword evidence="3" id="KW-0812">Transmembrane</keyword>
<evidence type="ECO:0000256" key="1">
    <source>
        <dbReference type="ARBA" id="ARBA00023186"/>
    </source>
</evidence>
<keyword evidence="4" id="KW-0732">Signal</keyword>
<dbReference type="Gene3D" id="1.10.287.110">
    <property type="entry name" value="DnaJ domain"/>
    <property type="match status" value="1"/>
</dbReference>
<dbReference type="InterPro" id="IPR036869">
    <property type="entry name" value="J_dom_sf"/>
</dbReference>
<name>A0A151JG46_9VIBR</name>
<accession>A0A151JG46</accession>
<comment type="caution">
    <text evidence="5">The sequence shown here is derived from an EMBL/GenBank/DDBJ whole genome shotgun (WGS) entry which is preliminary data.</text>
</comment>
<dbReference type="PANTHER" id="PTHR43628:SF1">
    <property type="entry name" value="CHITIN SYNTHASE REGULATORY FACTOR 2-RELATED"/>
    <property type="match status" value="1"/>
</dbReference>
<dbReference type="SUPFAM" id="SSF81901">
    <property type="entry name" value="HCP-like"/>
    <property type="match status" value="1"/>
</dbReference>
<evidence type="ECO:0000256" key="3">
    <source>
        <dbReference type="SAM" id="Phobius"/>
    </source>
</evidence>
<keyword evidence="1" id="KW-0143">Chaperone</keyword>
<dbReference type="InterPro" id="IPR052945">
    <property type="entry name" value="Mitotic_Regulator"/>
</dbReference>
<proteinExistence type="predicted"/>
<dbReference type="InterPro" id="IPR001623">
    <property type="entry name" value="DnaJ_domain"/>
</dbReference>